<dbReference type="AlphaFoldDB" id="A0A6P2CCZ4"/>
<dbReference type="InterPro" id="IPR011008">
    <property type="entry name" value="Dimeric_a/b-barrel"/>
</dbReference>
<protein>
    <recommendedName>
        <fullName evidence="3">ABM domain-containing protein</fullName>
    </recommendedName>
</protein>
<dbReference type="Proteomes" id="UP000471120">
    <property type="component" value="Unassembled WGS sequence"/>
</dbReference>
<name>A0A6P2CCZ4_9NOCA</name>
<evidence type="ECO:0000313" key="2">
    <source>
        <dbReference type="Proteomes" id="UP000471120"/>
    </source>
</evidence>
<dbReference type="SUPFAM" id="SSF54909">
    <property type="entry name" value="Dimeric alpha+beta barrel"/>
    <property type="match status" value="1"/>
</dbReference>
<organism evidence="1 2">
    <name type="scientific">Rhodococcus rhodnii</name>
    <dbReference type="NCBI Taxonomy" id="38312"/>
    <lineage>
        <taxon>Bacteria</taxon>
        <taxon>Bacillati</taxon>
        <taxon>Actinomycetota</taxon>
        <taxon>Actinomycetes</taxon>
        <taxon>Mycobacteriales</taxon>
        <taxon>Nocardiaceae</taxon>
        <taxon>Rhodococcus</taxon>
    </lineage>
</organism>
<dbReference type="EMBL" id="QRCM01000001">
    <property type="protein sequence ID" value="TXG90212.1"/>
    <property type="molecule type" value="Genomic_DNA"/>
</dbReference>
<gene>
    <name evidence="1" type="ORF">DW322_08235</name>
</gene>
<evidence type="ECO:0000313" key="1">
    <source>
        <dbReference type="EMBL" id="TXG90212.1"/>
    </source>
</evidence>
<evidence type="ECO:0008006" key="3">
    <source>
        <dbReference type="Google" id="ProtNLM"/>
    </source>
</evidence>
<dbReference type="RefSeq" id="WP_010837097.1">
    <property type="nucleotide sequence ID" value="NZ_QRCM01000001.1"/>
</dbReference>
<proteinExistence type="predicted"/>
<accession>A0A6P2CCZ4</accession>
<comment type="caution">
    <text evidence="1">The sequence shown here is derived from an EMBL/GenBank/DDBJ whole genome shotgun (WGS) entry which is preliminary data.</text>
</comment>
<reference evidence="1 2" key="1">
    <citation type="submission" date="2018-07" db="EMBL/GenBank/DDBJ databases">
        <title>Genome sequence of Rhodococcus rhodnii ATCC 35071 from Rhodnius prolixus.</title>
        <authorList>
            <person name="Patel V."/>
            <person name="Vogel K.J."/>
        </authorList>
    </citation>
    <scope>NUCLEOTIDE SEQUENCE [LARGE SCALE GENOMIC DNA]</scope>
    <source>
        <strain evidence="1 2">ATCC 35071</strain>
    </source>
</reference>
<sequence>MVEGFPARYPGLVRHEILVDVDSPCRVQYVSAWRDEESLVGYAGPGWRTDAVTFPDEEQMLAQPLTLRHFRLTSRRE</sequence>